<keyword evidence="3" id="KW-0677">Repeat</keyword>
<evidence type="ECO:0000313" key="10">
    <source>
        <dbReference type="Ensembl" id="ENSMGAP00000018125.2"/>
    </source>
</evidence>
<protein>
    <recommendedName>
        <fullName evidence="12">Tumor necrosis factor receptor superfamily member 1A</fullName>
    </recommendedName>
</protein>
<feature type="disulfide bond" evidence="6">
    <location>
        <begin position="213"/>
        <end position="228"/>
    </location>
</feature>
<evidence type="ECO:0000259" key="8">
    <source>
        <dbReference type="PROSITE" id="PS50017"/>
    </source>
</evidence>
<dbReference type="Gene3D" id="1.10.533.10">
    <property type="entry name" value="Death Domain, Fas"/>
    <property type="match status" value="1"/>
</dbReference>
<dbReference type="InterPro" id="IPR033993">
    <property type="entry name" value="TNFRSF1A_N"/>
</dbReference>
<dbReference type="InterPro" id="IPR001368">
    <property type="entry name" value="TNFR/NGFR_Cys_rich_reg"/>
</dbReference>
<dbReference type="SMART" id="SM01411">
    <property type="entry name" value="Ephrin_rec_like"/>
    <property type="match status" value="1"/>
</dbReference>
<dbReference type="RefSeq" id="XP_003202746.2">
    <property type="nucleotide sequence ID" value="XM_003202698.4"/>
</dbReference>
<dbReference type="InterPro" id="IPR011029">
    <property type="entry name" value="DEATH-like_dom_sf"/>
</dbReference>
<evidence type="ECO:0000256" key="5">
    <source>
        <dbReference type="ARBA" id="ARBA00023180"/>
    </source>
</evidence>
<dbReference type="PANTHER" id="PTHR46861">
    <property type="entry name" value="TUMOR NECROSIS FACTOR RECEPTOR SUPERFAMILY MEMBER 1A"/>
    <property type="match status" value="1"/>
</dbReference>
<dbReference type="FunFam" id="2.10.50.10:FF:000020">
    <property type="entry name" value="Tumor necrosis factor receptor superfamily member 1A"/>
    <property type="match status" value="1"/>
</dbReference>
<dbReference type="GO" id="GO:0006915">
    <property type="term" value="P:apoptotic process"/>
    <property type="evidence" value="ECO:0007669"/>
    <property type="project" value="UniProtKB-KW"/>
</dbReference>
<evidence type="ECO:0000256" key="3">
    <source>
        <dbReference type="ARBA" id="ARBA00022737"/>
    </source>
</evidence>
<dbReference type="CDD" id="cd10576">
    <property type="entry name" value="TNFRSF1A"/>
    <property type="match status" value="1"/>
</dbReference>
<dbReference type="GeneID" id="100544064"/>
<reference evidence="10" key="3">
    <citation type="submission" date="2025-09" db="UniProtKB">
        <authorList>
            <consortium name="Ensembl"/>
        </authorList>
    </citation>
    <scope>IDENTIFICATION</scope>
</reference>
<evidence type="ECO:0000256" key="4">
    <source>
        <dbReference type="ARBA" id="ARBA00023157"/>
    </source>
</evidence>
<dbReference type="InterPro" id="IPR000488">
    <property type="entry name" value="Death_dom"/>
</dbReference>
<dbReference type="SMART" id="SM00005">
    <property type="entry name" value="DEATH"/>
    <property type="match status" value="1"/>
</dbReference>
<dbReference type="Bgee" id="ENSMGAG00000014258">
    <property type="expression patterns" value="Expressed in spleen and 17 other cell types or tissues"/>
</dbReference>
<dbReference type="Pfam" id="PF00531">
    <property type="entry name" value="Death"/>
    <property type="match status" value="1"/>
</dbReference>
<dbReference type="SUPFAM" id="SSF57586">
    <property type="entry name" value="TNF receptor-like"/>
    <property type="match status" value="2"/>
</dbReference>
<dbReference type="Pfam" id="PF00020">
    <property type="entry name" value="TNFR_c6"/>
    <property type="match status" value="1"/>
</dbReference>
<dbReference type="FunFam" id="1.10.533.10:FF:000044">
    <property type="entry name" value="Tumor necrosis factor receptor superfamily member 1A"/>
    <property type="match status" value="1"/>
</dbReference>
<dbReference type="PANTHER" id="PTHR46861:SF1">
    <property type="entry name" value="TUMOR NECROSIS FACTOR RECEPTOR SUPERFAMILY MEMBER 1A"/>
    <property type="match status" value="1"/>
</dbReference>
<name>G3UR26_MELGA</name>
<dbReference type="AlphaFoldDB" id="G3UR26"/>
<dbReference type="OrthoDB" id="9408020at2759"/>
<dbReference type="GO" id="GO:0045121">
    <property type="term" value="C:membrane raft"/>
    <property type="evidence" value="ECO:0007669"/>
    <property type="project" value="TreeGrafter"/>
</dbReference>
<dbReference type="GO" id="GO:0043120">
    <property type="term" value="F:tumor necrosis factor binding"/>
    <property type="evidence" value="ECO:0007669"/>
    <property type="project" value="TreeGrafter"/>
</dbReference>
<organism evidence="10 11">
    <name type="scientific">Meleagris gallopavo</name>
    <name type="common">Wild turkey</name>
    <dbReference type="NCBI Taxonomy" id="9103"/>
    <lineage>
        <taxon>Eukaryota</taxon>
        <taxon>Metazoa</taxon>
        <taxon>Chordata</taxon>
        <taxon>Craniata</taxon>
        <taxon>Vertebrata</taxon>
        <taxon>Euteleostomi</taxon>
        <taxon>Archelosauria</taxon>
        <taxon>Archosauria</taxon>
        <taxon>Dinosauria</taxon>
        <taxon>Saurischia</taxon>
        <taxon>Theropoda</taxon>
        <taxon>Coelurosauria</taxon>
        <taxon>Aves</taxon>
        <taxon>Neognathae</taxon>
        <taxon>Galloanserae</taxon>
        <taxon>Galliformes</taxon>
        <taxon>Phasianidae</taxon>
        <taxon>Meleagridinae</taxon>
        <taxon>Meleagris</taxon>
    </lineage>
</organism>
<dbReference type="SMART" id="SM00208">
    <property type="entry name" value="TNFR"/>
    <property type="match status" value="3"/>
</dbReference>
<evidence type="ECO:0000259" key="9">
    <source>
        <dbReference type="PROSITE" id="PS50050"/>
    </source>
</evidence>
<comment type="caution">
    <text evidence="6">Lacks conserved residue(s) required for the propagation of feature annotation.</text>
</comment>
<proteinExistence type="predicted"/>
<keyword evidence="11" id="KW-1185">Reference proteome</keyword>
<reference evidence="10 11" key="1">
    <citation type="journal article" date="2010" name="PLoS Biol.">
        <title>Multi-platform next-generation sequencing of the domestic turkey (Meleagris gallopavo): genome assembly and analysis.</title>
        <authorList>
            <person name="Dalloul R.A."/>
            <person name="Long J.A."/>
            <person name="Zimin A.V."/>
            <person name="Aslam L."/>
            <person name="Beal K."/>
            <person name="Blomberg L.A."/>
            <person name="Bouffard P."/>
            <person name="Burt D.W."/>
            <person name="Crasta O."/>
            <person name="Crooijmans R.P."/>
            <person name="Cooper K."/>
            <person name="Coulombe R.A."/>
            <person name="De S."/>
            <person name="Delany M.E."/>
            <person name="Dodgson J.B."/>
            <person name="Dong J.J."/>
            <person name="Evans C."/>
            <person name="Frederickson K.M."/>
            <person name="Flicek P."/>
            <person name="Florea L."/>
            <person name="Folkerts O."/>
            <person name="Groenen M.A."/>
            <person name="Harkins T.T."/>
            <person name="Herrero J."/>
            <person name="Hoffmann S."/>
            <person name="Megens H.J."/>
            <person name="Jiang A."/>
            <person name="de Jong P."/>
            <person name="Kaiser P."/>
            <person name="Kim H."/>
            <person name="Kim K.W."/>
            <person name="Kim S."/>
            <person name="Langenberger D."/>
            <person name="Lee M.K."/>
            <person name="Lee T."/>
            <person name="Mane S."/>
            <person name="Marcais G."/>
            <person name="Marz M."/>
            <person name="McElroy A.P."/>
            <person name="Modise T."/>
            <person name="Nefedov M."/>
            <person name="Notredame C."/>
            <person name="Paton I.R."/>
            <person name="Payne W.S."/>
            <person name="Pertea G."/>
            <person name="Prickett D."/>
            <person name="Puiu D."/>
            <person name="Qioa D."/>
            <person name="Raineri E."/>
            <person name="Ruffier M."/>
            <person name="Salzberg S.L."/>
            <person name="Schatz M.C."/>
            <person name="Scheuring C."/>
            <person name="Schmidt C.J."/>
            <person name="Schroeder S."/>
            <person name="Searle S.M."/>
            <person name="Smith E.J."/>
            <person name="Smith J."/>
            <person name="Sonstegard T.S."/>
            <person name="Stadler P.F."/>
            <person name="Tafer H."/>
            <person name="Tu Z.J."/>
            <person name="Van Tassell C.P."/>
            <person name="Vilella A.J."/>
            <person name="Williams K.P."/>
            <person name="Yorke J.A."/>
            <person name="Zhang L."/>
            <person name="Zhang H.B."/>
            <person name="Zhang X."/>
            <person name="Zhang Y."/>
            <person name="Reed K.M."/>
        </authorList>
    </citation>
    <scope>NUCLEOTIDE SEQUENCE [LARGE SCALE GENOMIC DNA]</scope>
</reference>
<reference evidence="10" key="2">
    <citation type="submission" date="2025-08" db="UniProtKB">
        <authorList>
            <consortium name="Ensembl"/>
        </authorList>
    </citation>
    <scope>IDENTIFICATION</scope>
</reference>
<evidence type="ECO:0000256" key="6">
    <source>
        <dbReference type="PROSITE-ProRule" id="PRU00206"/>
    </source>
</evidence>
<dbReference type="Ensembl" id="ENSMGAT00000018384.2">
    <property type="protein sequence ID" value="ENSMGAP00000018125.2"/>
    <property type="gene ID" value="ENSMGAG00000014258.3"/>
</dbReference>
<evidence type="ECO:0000313" key="11">
    <source>
        <dbReference type="Proteomes" id="UP000001645"/>
    </source>
</evidence>
<feature type="repeat" description="TNFR-Cys" evidence="6">
    <location>
        <begin position="255"/>
        <end position="293"/>
    </location>
</feature>
<keyword evidence="7" id="KW-0812">Transmembrane</keyword>
<accession>G3UR26</accession>
<gene>
    <name evidence="10" type="primary">LOC100544064</name>
</gene>
<keyword evidence="2" id="KW-0732">Signal</keyword>
<feature type="repeat" description="TNFR-Cys" evidence="6">
    <location>
        <begin position="212"/>
        <end position="254"/>
    </location>
</feature>
<dbReference type="InParanoid" id="G3UR26"/>
<dbReference type="PROSITE" id="PS50050">
    <property type="entry name" value="TNFR_NGFR_2"/>
    <property type="match status" value="2"/>
</dbReference>
<evidence type="ECO:0000256" key="1">
    <source>
        <dbReference type="ARBA" id="ARBA00022703"/>
    </source>
</evidence>
<keyword evidence="1" id="KW-0053">Apoptosis</keyword>
<evidence type="ECO:0000256" key="2">
    <source>
        <dbReference type="ARBA" id="ARBA00022729"/>
    </source>
</evidence>
<feature type="domain" description="TNFR-Cys" evidence="9">
    <location>
        <begin position="255"/>
        <end position="293"/>
    </location>
</feature>
<dbReference type="GO" id="GO:0006954">
    <property type="term" value="P:inflammatory response"/>
    <property type="evidence" value="ECO:0007669"/>
    <property type="project" value="TreeGrafter"/>
</dbReference>
<dbReference type="InterPro" id="IPR033994">
    <property type="entry name" value="TNFRSF1A_death"/>
</dbReference>
<evidence type="ECO:0000256" key="7">
    <source>
        <dbReference type="SAM" id="Phobius"/>
    </source>
</evidence>
<keyword evidence="7" id="KW-1133">Transmembrane helix</keyword>
<keyword evidence="7" id="KW-0472">Membrane</keyword>
<feature type="transmembrane region" description="Helical" evidence="7">
    <location>
        <begin position="338"/>
        <end position="356"/>
    </location>
</feature>
<feature type="domain" description="Death" evidence="8">
    <location>
        <begin position="442"/>
        <end position="525"/>
    </location>
</feature>
<dbReference type="CDD" id="cd08313">
    <property type="entry name" value="Death_TNFR1"/>
    <property type="match status" value="1"/>
</dbReference>
<dbReference type="PROSITE" id="PS00652">
    <property type="entry name" value="TNFR_NGFR_1"/>
    <property type="match status" value="1"/>
</dbReference>
<dbReference type="FunCoup" id="G3UR26">
    <property type="interactions" value="193"/>
</dbReference>
<dbReference type="SUPFAM" id="SSF47986">
    <property type="entry name" value="DEATH domain"/>
    <property type="match status" value="1"/>
</dbReference>
<dbReference type="PROSITE" id="PS50017">
    <property type="entry name" value="DEATH_DOMAIN"/>
    <property type="match status" value="1"/>
</dbReference>
<dbReference type="Proteomes" id="UP000001645">
    <property type="component" value="Chromosome 1"/>
</dbReference>
<evidence type="ECO:0008006" key="12">
    <source>
        <dbReference type="Google" id="ProtNLM"/>
    </source>
</evidence>
<dbReference type="Gene3D" id="2.10.50.10">
    <property type="entry name" value="Tumor Necrosis Factor Receptor, subunit A, domain 2"/>
    <property type="match status" value="2"/>
</dbReference>
<sequence length="540" mass="59654">MRPPPLISAPRLCAQCVVKPSLFALRAGNGDAPAHGSCLRIRARPARGRAGSSVSRRPLSCRLAAVAAAAVAATAGRKLETGWFRSAPAGAGLRRRLLCAPGPCYGDVAGRGAMRGLALPRSSLGMVILTFACVLMDESEGIPPVPYMLQLRRVTLDRRGPFNILRREKRQVQCQLGQYLHPKRTHCCMRCHAGTYKAKDCKWPDQAPVCLPCPNGTFTAVDNIMKKCYQCTRCRTELQQIEETPCTLKQDTVCGCRKNQYQFGQTDFFQCKNCSPCVNGVIANCSKDRDAICRCKPMFFLTLNNVCKHCNSCVGEECLQCNSPVTTSPNSSELNGNLVLGIIVAVIVVICVLYIVNKTVKLVQKNGIAASFYSCVSLPQTSKEPVSEVEAKGSAIAVLPEIQKEKELLVNATPPSVPLLQSSHELPDCVRPARKRQLPDNPAILYTVVDHVPPSRWKEFVRRLGLTDYDLERIEMEHRRLRDAQYEMVRLWKLQMGHAATVEHISCVLNQMELSGCSEAIQEALLNQNSHQPCSFHSHL</sequence>
<dbReference type="InterPro" id="IPR052493">
    <property type="entry name" value="TNFRSF1A"/>
</dbReference>
<dbReference type="KEGG" id="mgp:100544064"/>
<dbReference type="HOGENOM" id="CLU_050864_0_0_1"/>
<keyword evidence="5" id="KW-0325">Glycoprotein</keyword>
<dbReference type="GO" id="GO:0043235">
    <property type="term" value="C:receptor complex"/>
    <property type="evidence" value="ECO:0007669"/>
    <property type="project" value="TreeGrafter"/>
</dbReference>
<dbReference type="GeneTree" id="ENSGT00940000159540"/>
<feature type="disulfide bond" evidence="6">
    <location>
        <begin position="256"/>
        <end position="271"/>
    </location>
</feature>
<feature type="domain" description="TNFR-Cys" evidence="9">
    <location>
        <begin position="212"/>
        <end position="254"/>
    </location>
</feature>
<dbReference type="GO" id="GO:0005031">
    <property type="term" value="F:tumor necrosis factor receptor activity"/>
    <property type="evidence" value="ECO:0007669"/>
    <property type="project" value="TreeGrafter"/>
</dbReference>
<keyword evidence="4 6" id="KW-1015">Disulfide bond</keyword>